<dbReference type="OMA" id="WKAMSAT"/>
<dbReference type="PANTHER" id="PTHR48112:SF22">
    <property type="entry name" value="MITOCHONDRIAL TRANSCRIPTION FACTOR A, ISOFORM B"/>
    <property type="match status" value="1"/>
</dbReference>
<keyword evidence="2" id="KW-0539">Nucleus</keyword>
<dbReference type="STRING" id="578462.A0A0L0SG85"/>
<dbReference type="InterPro" id="IPR009071">
    <property type="entry name" value="HMG_box_dom"/>
</dbReference>
<feature type="DNA-binding region" description="HMG box" evidence="2">
    <location>
        <begin position="113"/>
        <end position="181"/>
    </location>
</feature>
<dbReference type="GO" id="GO:0003677">
    <property type="term" value="F:DNA binding"/>
    <property type="evidence" value="ECO:0007669"/>
    <property type="project" value="UniProtKB-UniRule"/>
</dbReference>
<dbReference type="Pfam" id="PF00505">
    <property type="entry name" value="HMG_box"/>
    <property type="match status" value="2"/>
</dbReference>
<evidence type="ECO:0000256" key="3">
    <source>
        <dbReference type="SAM" id="Coils"/>
    </source>
</evidence>
<dbReference type="eggNOG" id="KOG0381">
    <property type="taxonomic scope" value="Eukaryota"/>
</dbReference>
<gene>
    <name evidence="5" type="ORF">AMAG_06331</name>
</gene>
<name>A0A0L0SG85_ALLM3</name>
<dbReference type="PROSITE" id="PS50118">
    <property type="entry name" value="HMG_BOX_2"/>
    <property type="match status" value="2"/>
</dbReference>
<dbReference type="CDD" id="cd00084">
    <property type="entry name" value="HMG-box_SF"/>
    <property type="match status" value="2"/>
</dbReference>
<keyword evidence="6" id="KW-1185">Reference proteome</keyword>
<dbReference type="AlphaFoldDB" id="A0A0L0SG85"/>
<proteinExistence type="predicted"/>
<feature type="domain" description="HMG box" evidence="4">
    <location>
        <begin position="11"/>
        <end position="77"/>
    </location>
</feature>
<sequence>MKGVTPAPEAPKKPKTAYQIYMADQLANHRPAEYNAREWMSVAGSRWKTLDSTEKAPFEAEAAQLKEQYARDLAAYESTYTEAEITAQKLAAEKAKEEKLEKKLKRQAKADKVKHPLNAWQLFMMEYRSTLSDVQKKKGMAQVAKLAAAEWKAMDEHARRPFTDKAAELKAAFEAEHGARQ</sequence>
<evidence type="ECO:0000313" key="5">
    <source>
        <dbReference type="EMBL" id="KNE61513.1"/>
    </source>
</evidence>
<reference evidence="5 6" key="2">
    <citation type="submission" date="2009-11" db="EMBL/GenBank/DDBJ databases">
        <title>The Genome Sequence of Allomyces macrogynus strain ATCC 38327.</title>
        <authorList>
            <consortium name="The Broad Institute Genome Sequencing Platform"/>
            <person name="Russ C."/>
            <person name="Cuomo C."/>
            <person name="Shea T."/>
            <person name="Young S.K."/>
            <person name="Zeng Q."/>
            <person name="Koehrsen M."/>
            <person name="Haas B."/>
            <person name="Borodovsky M."/>
            <person name="Guigo R."/>
            <person name="Alvarado L."/>
            <person name="Berlin A."/>
            <person name="Borenstein D."/>
            <person name="Chen Z."/>
            <person name="Engels R."/>
            <person name="Freedman E."/>
            <person name="Gellesch M."/>
            <person name="Goldberg J."/>
            <person name="Griggs A."/>
            <person name="Gujja S."/>
            <person name="Heiman D."/>
            <person name="Hepburn T."/>
            <person name="Howarth C."/>
            <person name="Jen D."/>
            <person name="Larson L."/>
            <person name="Lewis B."/>
            <person name="Mehta T."/>
            <person name="Park D."/>
            <person name="Pearson M."/>
            <person name="Roberts A."/>
            <person name="Saif S."/>
            <person name="Shenoy N."/>
            <person name="Sisk P."/>
            <person name="Stolte C."/>
            <person name="Sykes S."/>
            <person name="Walk T."/>
            <person name="White J."/>
            <person name="Yandava C."/>
            <person name="Burger G."/>
            <person name="Gray M.W."/>
            <person name="Holland P.W.H."/>
            <person name="King N."/>
            <person name="Lang F.B.F."/>
            <person name="Roger A.J."/>
            <person name="Ruiz-Trillo I."/>
            <person name="Lander E."/>
            <person name="Nusbaum C."/>
        </authorList>
    </citation>
    <scope>NUCLEOTIDE SEQUENCE [LARGE SCALE GENOMIC DNA]</scope>
    <source>
        <strain evidence="5 6">ATCC 38327</strain>
    </source>
</reference>
<organism evidence="5 6">
    <name type="scientific">Allomyces macrogynus (strain ATCC 38327)</name>
    <name type="common">Allomyces javanicus var. macrogynus</name>
    <dbReference type="NCBI Taxonomy" id="578462"/>
    <lineage>
        <taxon>Eukaryota</taxon>
        <taxon>Fungi</taxon>
        <taxon>Fungi incertae sedis</taxon>
        <taxon>Blastocladiomycota</taxon>
        <taxon>Blastocladiomycetes</taxon>
        <taxon>Blastocladiales</taxon>
        <taxon>Blastocladiaceae</taxon>
        <taxon>Allomyces</taxon>
    </lineage>
</organism>
<dbReference type="PANTHER" id="PTHR48112">
    <property type="entry name" value="HIGH MOBILITY GROUP PROTEIN DSP1"/>
    <property type="match status" value="1"/>
</dbReference>
<dbReference type="Proteomes" id="UP000054350">
    <property type="component" value="Unassembled WGS sequence"/>
</dbReference>
<dbReference type="InterPro" id="IPR050342">
    <property type="entry name" value="HMGB"/>
</dbReference>
<feature type="domain" description="HMG box" evidence="4">
    <location>
        <begin position="113"/>
        <end position="181"/>
    </location>
</feature>
<keyword evidence="1 2" id="KW-0238">DNA-binding</keyword>
<accession>A0A0L0SG85</accession>
<dbReference type="SMART" id="SM00398">
    <property type="entry name" value="HMG"/>
    <property type="match status" value="2"/>
</dbReference>
<dbReference type="Gene3D" id="1.10.30.10">
    <property type="entry name" value="High mobility group box domain"/>
    <property type="match status" value="2"/>
</dbReference>
<dbReference type="VEuPathDB" id="FungiDB:AMAG_06331"/>
<evidence type="ECO:0000313" key="6">
    <source>
        <dbReference type="Proteomes" id="UP000054350"/>
    </source>
</evidence>
<feature type="coiled-coil region" evidence="3">
    <location>
        <begin position="66"/>
        <end position="110"/>
    </location>
</feature>
<keyword evidence="3" id="KW-0175">Coiled coil</keyword>
<protein>
    <recommendedName>
        <fullName evidence="4">HMG box domain-containing protein</fullName>
    </recommendedName>
</protein>
<dbReference type="SUPFAM" id="SSF47095">
    <property type="entry name" value="HMG-box"/>
    <property type="match status" value="2"/>
</dbReference>
<dbReference type="EMBL" id="GG745338">
    <property type="protein sequence ID" value="KNE61513.1"/>
    <property type="molecule type" value="Genomic_DNA"/>
</dbReference>
<reference evidence="5 6" key="1">
    <citation type="submission" date="2009-11" db="EMBL/GenBank/DDBJ databases">
        <title>Annotation of Allomyces macrogynus ATCC 38327.</title>
        <authorList>
            <consortium name="The Broad Institute Genome Sequencing Platform"/>
            <person name="Russ C."/>
            <person name="Cuomo C."/>
            <person name="Burger G."/>
            <person name="Gray M.W."/>
            <person name="Holland P.W.H."/>
            <person name="King N."/>
            <person name="Lang F.B.F."/>
            <person name="Roger A.J."/>
            <person name="Ruiz-Trillo I."/>
            <person name="Young S.K."/>
            <person name="Zeng Q."/>
            <person name="Gargeya S."/>
            <person name="Fitzgerald M."/>
            <person name="Haas B."/>
            <person name="Abouelleil A."/>
            <person name="Alvarado L."/>
            <person name="Arachchi H.M."/>
            <person name="Berlin A."/>
            <person name="Chapman S.B."/>
            <person name="Gearin G."/>
            <person name="Goldberg J."/>
            <person name="Griggs A."/>
            <person name="Gujja S."/>
            <person name="Hansen M."/>
            <person name="Heiman D."/>
            <person name="Howarth C."/>
            <person name="Larimer J."/>
            <person name="Lui A."/>
            <person name="MacDonald P.J.P."/>
            <person name="McCowen C."/>
            <person name="Montmayeur A."/>
            <person name="Murphy C."/>
            <person name="Neiman D."/>
            <person name="Pearson M."/>
            <person name="Priest M."/>
            <person name="Roberts A."/>
            <person name="Saif S."/>
            <person name="Shea T."/>
            <person name="Sisk P."/>
            <person name="Stolte C."/>
            <person name="Sykes S."/>
            <person name="Wortman J."/>
            <person name="Nusbaum C."/>
            <person name="Birren B."/>
        </authorList>
    </citation>
    <scope>NUCLEOTIDE SEQUENCE [LARGE SCALE GENOMIC DNA]</scope>
    <source>
        <strain evidence="5 6">ATCC 38327</strain>
    </source>
</reference>
<dbReference type="OrthoDB" id="5550281at2759"/>
<evidence type="ECO:0000256" key="2">
    <source>
        <dbReference type="PROSITE-ProRule" id="PRU00267"/>
    </source>
</evidence>
<evidence type="ECO:0000256" key="1">
    <source>
        <dbReference type="ARBA" id="ARBA00023125"/>
    </source>
</evidence>
<dbReference type="InterPro" id="IPR036910">
    <property type="entry name" value="HMG_box_dom_sf"/>
</dbReference>
<evidence type="ECO:0000259" key="4">
    <source>
        <dbReference type="PROSITE" id="PS50118"/>
    </source>
</evidence>
<feature type="DNA-binding region" description="HMG box" evidence="2">
    <location>
        <begin position="11"/>
        <end position="77"/>
    </location>
</feature>
<dbReference type="GO" id="GO:0005634">
    <property type="term" value="C:nucleus"/>
    <property type="evidence" value="ECO:0007669"/>
    <property type="project" value="UniProtKB-UniRule"/>
</dbReference>